<evidence type="ECO:0008006" key="5">
    <source>
        <dbReference type="Google" id="ProtNLM"/>
    </source>
</evidence>
<evidence type="ECO:0000313" key="3">
    <source>
        <dbReference type="EMBL" id="RAK77489.1"/>
    </source>
</evidence>
<keyword evidence="2" id="KW-0812">Transmembrane</keyword>
<dbReference type="GeneID" id="63856243"/>
<reference evidence="3 4" key="1">
    <citation type="submission" date="2018-02" db="EMBL/GenBank/DDBJ databases">
        <title>The genomes of Aspergillus section Nigri reveals drivers in fungal speciation.</title>
        <authorList>
            <consortium name="DOE Joint Genome Institute"/>
            <person name="Vesth T.C."/>
            <person name="Nybo J."/>
            <person name="Theobald S."/>
            <person name="Brandl J."/>
            <person name="Frisvad J.C."/>
            <person name="Nielsen K.F."/>
            <person name="Lyhne E.K."/>
            <person name="Kogle M.E."/>
            <person name="Kuo A."/>
            <person name="Riley R."/>
            <person name="Clum A."/>
            <person name="Nolan M."/>
            <person name="Lipzen A."/>
            <person name="Salamov A."/>
            <person name="Henrissat B."/>
            <person name="Wiebenga A."/>
            <person name="De vries R.P."/>
            <person name="Grigoriev I.V."/>
            <person name="Mortensen U.H."/>
            <person name="Andersen M.R."/>
            <person name="Baker S.E."/>
        </authorList>
    </citation>
    <scope>NUCLEOTIDE SEQUENCE [LARGE SCALE GENOMIC DNA]</scope>
    <source>
        <strain evidence="3 4">CBS 313.89</strain>
    </source>
</reference>
<sequence length="310" mass="32823">MAPWPQAWTASHAAAPARPTTTLRSLPLIAYLSLFALLASTVAPAQTVAILPSAASSSFPSCGLTCSVLLQAQSECLPPAAPQTNSATYASCFCHSQNLTELRTSSNAVCDDTCTNASDRSLLRTWYNDYCAVAAPLADAGSTNNEEEKWQAHSAQSVTKIRAYRRTAASNAWWSTHYKWVIMVIILVVGFSIISVVGVWAKRRHDRKYPGLYHAAATGGTDSALLAARQQEIGPAPGPDTRAPGQFMPAQYDPAQNPGSIASSSHTNVAAAAAAAAANAPGPRPARTSSRLQKTQPVSDSDTEIREVAR</sequence>
<feature type="compositionally biased region" description="Low complexity" evidence="1">
    <location>
        <begin position="270"/>
        <end position="280"/>
    </location>
</feature>
<feature type="compositionally biased region" description="Polar residues" evidence="1">
    <location>
        <begin position="257"/>
        <end position="268"/>
    </location>
</feature>
<dbReference type="VEuPathDB" id="FungiDB:BO72DRAFT_106244"/>
<name>A0A8G1RRD6_9EURO</name>
<dbReference type="Proteomes" id="UP000249789">
    <property type="component" value="Unassembled WGS sequence"/>
</dbReference>
<dbReference type="OrthoDB" id="5426355at2759"/>
<evidence type="ECO:0000256" key="2">
    <source>
        <dbReference type="SAM" id="Phobius"/>
    </source>
</evidence>
<feature type="region of interest" description="Disordered" evidence="1">
    <location>
        <begin position="233"/>
        <end position="310"/>
    </location>
</feature>
<feature type="transmembrane region" description="Helical" evidence="2">
    <location>
        <begin position="180"/>
        <end position="201"/>
    </location>
</feature>
<evidence type="ECO:0000256" key="1">
    <source>
        <dbReference type="SAM" id="MobiDB-lite"/>
    </source>
</evidence>
<accession>A0A8G1RRD6</accession>
<proteinExistence type="predicted"/>
<keyword evidence="4" id="KW-1185">Reference proteome</keyword>
<dbReference type="EMBL" id="KZ824642">
    <property type="protein sequence ID" value="RAK77489.1"/>
    <property type="molecule type" value="Genomic_DNA"/>
</dbReference>
<gene>
    <name evidence="3" type="ORF">BO72DRAFT_106244</name>
</gene>
<protein>
    <recommendedName>
        <fullName evidence="5">Integral membrane protein</fullName>
    </recommendedName>
</protein>
<feature type="transmembrane region" description="Helical" evidence="2">
    <location>
        <begin position="28"/>
        <end position="51"/>
    </location>
</feature>
<feature type="compositionally biased region" description="Polar residues" evidence="1">
    <location>
        <begin position="287"/>
        <end position="300"/>
    </location>
</feature>
<keyword evidence="2" id="KW-0472">Membrane</keyword>
<organism evidence="3 4">
    <name type="scientific">Aspergillus fijiensis CBS 313.89</name>
    <dbReference type="NCBI Taxonomy" id="1448319"/>
    <lineage>
        <taxon>Eukaryota</taxon>
        <taxon>Fungi</taxon>
        <taxon>Dikarya</taxon>
        <taxon>Ascomycota</taxon>
        <taxon>Pezizomycotina</taxon>
        <taxon>Eurotiomycetes</taxon>
        <taxon>Eurotiomycetidae</taxon>
        <taxon>Eurotiales</taxon>
        <taxon>Aspergillaceae</taxon>
        <taxon>Aspergillus</taxon>
    </lineage>
</organism>
<dbReference type="RefSeq" id="XP_040801499.1">
    <property type="nucleotide sequence ID" value="XM_040938910.1"/>
</dbReference>
<keyword evidence="2" id="KW-1133">Transmembrane helix</keyword>
<dbReference type="AlphaFoldDB" id="A0A8G1RRD6"/>
<evidence type="ECO:0000313" key="4">
    <source>
        <dbReference type="Proteomes" id="UP000249789"/>
    </source>
</evidence>